<dbReference type="EMBL" id="RZGK01000023">
    <property type="protein sequence ID" value="KAF9690551.1"/>
    <property type="molecule type" value="Genomic_DNA"/>
</dbReference>
<keyword evidence="1" id="KW-0812">Transmembrane</keyword>
<organism evidence="2 3">
    <name type="scientific">Ascochyta lentis</name>
    <dbReference type="NCBI Taxonomy" id="205686"/>
    <lineage>
        <taxon>Eukaryota</taxon>
        <taxon>Fungi</taxon>
        <taxon>Dikarya</taxon>
        <taxon>Ascomycota</taxon>
        <taxon>Pezizomycotina</taxon>
        <taxon>Dothideomycetes</taxon>
        <taxon>Pleosporomycetidae</taxon>
        <taxon>Pleosporales</taxon>
        <taxon>Pleosporineae</taxon>
        <taxon>Didymellaceae</taxon>
        <taxon>Ascochyta</taxon>
    </lineage>
</organism>
<feature type="transmembrane region" description="Helical" evidence="1">
    <location>
        <begin position="81"/>
        <end position="100"/>
    </location>
</feature>
<proteinExistence type="predicted"/>
<evidence type="ECO:0000313" key="3">
    <source>
        <dbReference type="Proteomes" id="UP000651452"/>
    </source>
</evidence>
<keyword evidence="1" id="KW-0472">Membrane</keyword>
<feature type="transmembrane region" description="Helical" evidence="1">
    <location>
        <begin position="39"/>
        <end position="61"/>
    </location>
</feature>
<feature type="transmembrane region" description="Helical" evidence="1">
    <location>
        <begin position="539"/>
        <end position="561"/>
    </location>
</feature>
<keyword evidence="3" id="KW-1185">Reference proteome</keyword>
<keyword evidence="1" id="KW-1133">Transmembrane helix</keyword>
<reference evidence="2" key="1">
    <citation type="submission" date="2018-12" db="EMBL/GenBank/DDBJ databases">
        <authorList>
            <person name="Syme R.A."/>
            <person name="Farfan-Caceres L."/>
            <person name="Lichtenzveig J."/>
        </authorList>
    </citation>
    <scope>NUCLEOTIDE SEQUENCE</scope>
    <source>
        <strain evidence="2">Al4</strain>
    </source>
</reference>
<sequence length="625" mass="69272">MSITTKDYSSAYKPVLQVNEGEVEQEDHRNVPRLGQEPWWTKLVPLCILVPTCVSLFILTLHIRQYKDSGTLYGWSTSYRVLVQVFVHVLASVLGALWVFPTCTIISHWTRHRLSKKSVNLDTLRLWSAITQARADWNLPWAPAFATLAFLVLNSVPAVLWAGALTPAFTYSLTTNISLSVPSGGPNGDYAYLRPNLFLTNPIGDECWNTTQSNGTFTNCLKSLQTGNLLRSVATASSPDDRPRVHGKWDNTRFQFVGRSFGVGAAAGLTDRHIAALPNVQQYSYEEVGFHAETKCIYNESSALSIWHYEKPEYGTWPSSYLAYGALPNANWTGIMGHNYTRGDRTPEMDFYAQYAFGTNDWNHSIVSTFNSKPINDDVRWMFGMVAGIQYRQLNKTQYETIFVPSLFTVDGSIVNTTIKVTRVERAEVGDPDPTRNLRLVAADSYGLSFITNSLYTSTVGDSFMENIRNLQTNRSVWSDINDPSYKTVVLDAVADSVTSIMDDSLVALGSAALTLQDATQTVHATVKSSAVQIGSKQFVWAVVVINVLGLFGVITSYLVLWKAGVPTFEYSDIGCLVMGLVQGQVAVVEDGRVRGGGGMQRWDGNPDDQQIGCFAIRLQTNEKS</sequence>
<name>A0A8H7IV05_9PLEO</name>
<dbReference type="AlphaFoldDB" id="A0A8H7IV05"/>
<evidence type="ECO:0000256" key="1">
    <source>
        <dbReference type="SAM" id="Phobius"/>
    </source>
</evidence>
<reference evidence="2" key="2">
    <citation type="submission" date="2020-09" db="EMBL/GenBank/DDBJ databases">
        <title>Reference genome assembly for Australian Ascochyta lentis isolate Al4.</title>
        <authorList>
            <person name="Lee R.C."/>
            <person name="Farfan-Caceres L.M."/>
            <person name="Debler J.W."/>
            <person name="Williams A.H."/>
            <person name="Henares B.M."/>
        </authorList>
    </citation>
    <scope>NUCLEOTIDE SEQUENCE</scope>
    <source>
        <strain evidence="2">Al4</strain>
    </source>
</reference>
<dbReference type="OrthoDB" id="529273at2759"/>
<comment type="caution">
    <text evidence="2">The sequence shown here is derived from an EMBL/GenBank/DDBJ whole genome shotgun (WGS) entry which is preliminary data.</text>
</comment>
<accession>A0A8H7IV05</accession>
<evidence type="ECO:0000313" key="2">
    <source>
        <dbReference type="EMBL" id="KAF9690551.1"/>
    </source>
</evidence>
<protein>
    <submittedName>
        <fullName evidence="2">Uncharacterized protein</fullName>
    </submittedName>
</protein>
<gene>
    <name evidence="2" type="ORF">EKO04_011304</name>
</gene>
<dbReference type="Proteomes" id="UP000651452">
    <property type="component" value="Unassembled WGS sequence"/>
</dbReference>